<evidence type="ECO:0000313" key="2">
    <source>
        <dbReference type="EMBL" id="MCL1029176.1"/>
    </source>
</evidence>
<feature type="domain" description="DUF2169" evidence="1">
    <location>
        <begin position="21"/>
        <end position="318"/>
    </location>
</feature>
<protein>
    <submittedName>
        <fullName evidence="2">DUF2169 domain-containing protein</fullName>
    </submittedName>
</protein>
<keyword evidence="3" id="KW-1185">Reference proteome</keyword>
<proteinExistence type="predicted"/>
<sequence length="364" mass="41124">MFFNNTTPYSVDWSPGFDKNGREQLVVIIKVTWELPHSGQDLVLADMQTPLIEADISTGKPGFSATLYEGDYATFKPCCDVLVNGCAYSPSDRPVKEVPVLLQVNNQNNTLLSKGFMVKGDRYWEPGVISFRPSSQQPFTKMPVSYDNAFGGIDNTKLTHPYFYQDNPVGRGYSHHKTKLAGTLLANTEEIGNPIRTPGGHYRPMALGAVGRSWPIRSRYAGTYDDHWIQNIMPFCPDDFDYRFFQSTPPDQQIPYPQGGEIVSLLNFSQNAVLKFKLPQQKIPVIFIPHVGSDKQLQSMVDTILIEPELGRVVMTSRAVLPIKKSLHEIKEVIVGEMSSSWYRIRYSPHKKHYSSLLELCNKI</sequence>
<evidence type="ECO:0000259" key="1">
    <source>
        <dbReference type="Pfam" id="PF09937"/>
    </source>
</evidence>
<dbReference type="RefSeq" id="WP_248945424.1">
    <property type="nucleotide sequence ID" value="NZ_JAGQDC010000005.1"/>
</dbReference>
<dbReference type="Pfam" id="PF09937">
    <property type="entry name" value="DUF2169"/>
    <property type="match status" value="1"/>
</dbReference>
<comment type="caution">
    <text evidence="2">The sequence shown here is derived from an EMBL/GenBank/DDBJ whole genome shotgun (WGS) entry which is preliminary data.</text>
</comment>
<gene>
    <name evidence="2" type="ORF">KAJ71_09080</name>
</gene>
<dbReference type="EMBL" id="JAGQDC010000005">
    <property type="protein sequence ID" value="MCL1029176.1"/>
    <property type="molecule type" value="Genomic_DNA"/>
</dbReference>
<evidence type="ECO:0000313" key="3">
    <source>
        <dbReference type="Proteomes" id="UP001165275"/>
    </source>
</evidence>
<reference evidence="2" key="1">
    <citation type="submission" date="2021-04" db="EMBL/GenBank/DDBJ databases">
        <title>Genome sequence of Serratia sp. arafor3.</title>
        <authorList>
            <person name="Besaury L."/>
        </authorList>
    </citation>
    <scope>NUCLEOTIDE SEQUENCE</scope>
    <source>
        <strain evidence="2">Arafor3</strain>
    </source>
</reference>
<dbReference type="InterPro" id="IPR018683">
    <property type="entry name" value="DUF2169"/>
</dbReference>
<accession>A0ABT0KB46</accession>
<organism evidence="2 3">
    <name type="scientific">Serratia silvae</name>
    <dbReference type="NCBI Taxonomy" id="2824122"/>
    <lineage>
        <taxon>Bacteria</taxon>
        <taxon>Pseudomonadati</taxon>
        <taxon>Pseudomonadota</taxon>
        <taxon>Gammaproteobacteria</taxon>
        <taxon>Enterobacterales</taxon>
        <taxon>Yersiniaceae</taxon>
        <taxon>Serratia</taxon>
    </lineage>
</organism>
<dbReference type="Proteomes" id="UP001165275">
    <property type="component" value="Unassembled WGS sequence"/>
</dbReference>
<name>A0ABT0KB46_9GAMM</name>